<evidence type="ECO:0000313" key="4">
    <source>
        <dbReference type="Proteomes" id="UP000246702"/>
    </source>
</evidence>
<dbReference type="GO" id="GO:0016236">
    <property type="term" value="P:macroautophagy"/>
    <property type="evidence" value="ECO:0007669"/>
    <property type="project" value="TreeGrafter"/>
</dbReference>
<evidence type="ECO:0000256" key="1">
    <source>
        <dbReference type="SAM" id="MobiDB-lite"/>
    </source>
</evidence>
<dbReference type="Pfam" id="PF02469">
    <property type="entry name" value="Fasciclin"/>
    <property type="match status" value="2"/>
</dbReference>
<evidence type="ECO:0000313" key="3">
    <source>
        <dbReference type="EMBL" id="PWY94808.1"/>
    </source>
</evidence>
<keyword evidence="4" id="KW-1185">Reference proteome</keyword>
<dbReference type="InterPro" id="IPR050904">
    <property type="entry name" value="Adhesion/Biosynth-related"/>
</dbReference>
<name>A0A317XCY2_9EURO</name>
<dbReference type="GeneID" id="37108803"/>
<reference evidence="3 4" key="1">
    <citation type="submission" date="2016-12" db="EMBL/GenBank/DDBJ databases">
        <title>The genomes of Aspergillus section Nigri reveals drivers in fungal speciation.</title>
        <authorList>
            <consortium name="DOE Joint Genome Institute"/>
            <person name="Vesth T.C."/>
            <person name="Nybo J."/>
            <person name="Theobald S."/>
            <person name="Brandl J."/>
            <person name="Frisvad J.C."/>
            <person name="Nielsen K.F."/>
            <person name="Lyhne E.K."/>
            <person name="Kogle M.E."/>
            <person name="Kuo A."/>
            <person name="Riley R."/>
            <person name="Clum A."/>
            <person name="Nolan M."/>
            <person name="Lipzen A."/>
            <person name="Salamov A."/>
            <person name="Henrissat B."/>
            <person name="Wiebenga A."/>
            <person name="De Vries R.P."/>
            <person name="Grigoriev I.V."/>
            <person name="Mortensen U.H."/>
            <person name="Andersen M.R."/>
            <person name="Baker S.E."/>
        </authorList>
    </citation>
    <scope>NUCLEOTIDE SEQUENCE [LARGE SCALE GENOMIC DNA]</scope>
    <source>
        <strain evidence="3 4">CBS 115572</strain>
    </source>
</reference>
<feature type="domain" description="FAS1" evidence="2">
    <location>
        <begin position="184"/>
        <end position="364"/>
    </location>
</feature>
<dbReference type="STRING" id="1450535.A0A317XCY2"/>
<dbReference type="PANTHER" id="PTHR10900">
    <property type="entry name" value="PERIOSTIN-RELATED"/>
    <property type="match status" value="1"/>
</dbReference>
<dbReference type="OrthoDB" id="7700931at2759"/>
<sequence>MAIPDHQHWLAATASTESSLELLQHQYAGYCHALAPFLADATKKPVTLYEFLATRPDTSLFFQLVDQSHQIKHLLQDSAFSSTVWAPSNTALQPLCNEMSQEDILSWLQAHISPSFLPICFLLTAPTAETLFRPVHLNGAQRVMLRPSLMGLRVNSHATVIGPDHLVANGLVHIIDRVLLPRPAIHSLIDALPSRDFDLFQTAVQQSETIQAILQDQSRRGGIVFIPTNQAFRRLPEDIQTFLFSDDGAASLQALLRYHTVPNQSLYSNHFYDLNPAPEHFVQMPETTPDHTIPTPDTQADRQWQVLKGVRRFSLPTCLEGLPVYVTVTRYGGLISMKVNQTANVTVQDGLASDGVCHIVDSLLFPPQQNEKDASTEEEGKPRPVLSVEDAMARLGQLNLS</sequence>
<feature type="domain" description="FAS1" evidence="2">
    <location>
        <begin position="45"/>
        <end position="179"/>
    </location>
</feature>
<dbReference type="Gene3D" id="2.30.180.10">
    <property type="entry name" value="FAS1 domain"/>
    <property type="match status" value="2"/>
</dbReference>
<dbReference type="InterPro" id="IPR000782">
    <property type="entry name" value="FAS1_domain"/>
</dbReference>
<proteinExistence type="predicted"/>
<dbReference type="SUPFAM" id="SSF82153">
    <property type="entry name" value="FAS1 domain"/>
    <property type="match status" value="2"/>
</dbReference>
<dbReference type="InterPro" id="IPR036378">
    <property type="entry name" value="FAS1_dom_sf"/>
</dbReference>
<dbReference type="EMBL" id="MSFK01000004">
    <property type="protein sequence ID" value="PWY94808.1"/>
    <property type="molecule type" value="Genomic_DNA"/>
</dbReference>
<dbReference type="PANTHER" id="PTHR10900:SF122">
    <property type="entry name" value="FAS1 DOMAIN-CONTAINING PROTEIN"/>
    <property type="match status" value="1"/>
</dbReference>
<dbReference type="AlphaFoldDB" id="A0A317XCY2"/>
<accession>A0A317XCY2</accession>
<comment type="caution">
    <text evidence="3">The sequence shown here is derived from an EMBL/GenBank/DDBJ whole genome shotgun (WGS) entry which is preliminary data.</text>
</comment>
<evidence type="ECO:0000259" key="2">
    <source>
        <dbReference type="PROSITE" id="PS50213"/>
    </source>
</evidence>
<gene>
    <name evidence="3" type="ORF">BO94DRAFT_285084</name>
</gene>
<dbReference type="GO" id="GO:0000329">
    <property type="term" value="C:fungal-type vacuole membrane"/>
    <property type="evidence" value="ECO:0007669"/>
    <property type="project" value="TreeGrafter"/>
</dbReference>
<dbReference type="RefSeq" id="XP_025471569.1">
    <property type="nucleotide sequence ID" value="XM_025606660.1"/>
</dbReference>
<dbReference type="PROSITE" id="PS50213">
    <property type="entry name" value="FAS1"/>
    <property type="match status" value="2"/>
</dbReference>
<organism evidence="3 4">
    <name type="scientific">Aspergillus sclerotioniger CBS 115572</name>
    <dbReference type="NCBI Taxonomy" id="1450535"/>
    <lineage>
        <taxon>Eukaryota</taxon>
        <taxon>Fungi</taxon>
        <taxon>Dikarya</taxon>
        <taxon>Ascomycota</taxon>
        <taxon>Pezizomycotina</taxon>
        <taxon>Eurotiomycetes</taxon>
        <taxon>Eurotiomycetidae</taxon>
        <taxon>Eurotiales</taxon>
        <taxon>Aspergillaceae</taxon>
        <taxon>Aspergillus</taxon>
        <taxon>Aspergillus subgen. Circumdati</taxon>
    </lineage>
</organism>
<feature type="compositionally biased region" description="Basic and acidic residues" evidence="1">
    <location>
        <begin position="370"/>
        <end position="382"/>
    </location>
</feature>
<dbReference type="SMART" id="SM00554">
    <property type="entry name" value="FAS1"/>
    <property type="match status" value="2"/>
</dbReference>
<protein>
    <submittedName>
        <fullName evidence="3">FAS1 domain-containing protein</fullName>
    </submittedName>
</protein>
<dbReference type="Proteomes" id="UP000246702">
    <property type="component" value="Unassembled WGS sequence"/>
</dbReference>
<feature type="region of interest" description="Disordered" evidence="1">
    <location>
        <begin position="369"/>
        <end position="388"/>
    </location>
</feature>